<evidence type="ECO:0000256" key="7">
    <source>
        <dbReference type="ARBA" id="ARBA00023125"/>
    </source>
</evidence>
<dbReference type="CDD" id="cd17991">
    <property type="entry name" value="DEXHc_TRCF"/>
    <property type="match status" value="1"/>
</dbReference>
<dbReference type="Pfam" id="PF00271">
    <property type="entry name" value="Helicase_C"/>
    <property type="match status" value="1"/>
</dbReference>
<evidence type="ECO:0000256" key="2">
    <source>
        <dbReference type="ARBA" id="ARBA00022741"/>
    </source>
</evidence>
<feature type="domain" description="Helicase ATP-binding" evidence="10">
    <location>
        <begin position="632"/>
        <end position="793"/>
    </location>
</feature>
<dbReference type="SMART" id="SM01058">
    <property type="entry name" value="CarD_TRCF"/>
    <property type="match status" value="1"/>
</dbReference>
<evidence type="ECO:0000256" key="9">
    <source>
        <dbReference type="HAMAP-Rule" id="MF_00969"/>
    </source>
</evidence>
<dbReference type="Pfam" id="PF17757">
    <property type="entry name" value="UvrB_inter"/>
    <property type="match status" value="1"/>
</dbReference>
<dbReference type="EC" id="3.6.4.-" evidence="9"/>
<keyword evidence="4 9" id="KW-0378">Hydrolase</keyword>
<evidence type="ECO:0000256" key="4">
    <source>
        <dbReference type="ARBA" id="ARBA00022801"/>
    </source>
</evidence>
<dbReference type="NCBIfam" id="TIGR00580">
    <property type="entry name" value="mfd"/>
    <property type="match status" value="1"/>
</dbReference>
<keyword evidence="7 9" id="KW-0238">DNA-binding</keyword>
<dbReference type="InterPro" id="IPR005118">
    <property type="entry name" value="TRCF_C"/>
</dbReference>
<accession>A0ABU9DAS2</accession>
<dbReference type="InterPro" id="IPR014001">
    <property type="entry name" value="Helicase_ATP-bd"/>
</dbReference>
<dbReference type="SUPFAM" id="SSF141259">
    <property type="entry name" value="CarD-like"/>
    <property type="match status" value="1"/>
</dbReference>
<dbReference type="InterPro" id="IPR004576">
    <property type="entry name" value="Mfd"/>
</dbReference>
<keyword evidence="1 9" id="KW-0963">Cytoplasm</keyword>
<evidence type="ECO:0000256" key="6">
    <source>
        <dbReference type="ARBA" id="ARBA00022840"/>
    </source>
</evidence>
<dbReference type="InterPro" id="IPR037235">
    <property type="entry name" value="TRCF-like_C_D7"/>
</dbReference>
<dbReference type="SUPFAM" id="SSF52540">
    <property type="entry name" value="P-loop containing nucleoside triphosphate hydrolases"/>
    <property type="match status" value="4"/>
</dbReference>
<evidence type="ECO:0000259" key="10">
    <source>
        <dbReference type="PROSITE" id="PS51192"/>
    </source>
</evidence>
<dbReference type="Pfam" id="PF02559">
    <property type="entry name" value="CarD_TRCF_RID"/>
    <property type="match status" value="1"/>
</dbReference>
<dbReference type="InterPro" id="IPR011545">
    <property type="entry name" value="DEAD/DEAH_box_helicase_dom"/>
</dbReference>
<comment type="similarity">
    <text evidence="9">In the N-terminal section; belongs to the UvrB family.</text>
</comment>
<dbReference type="InterPro" id="IPR041471">
    <property type="entry name" value="UvrB_inter"/>
</dbReference>
<dbReference type="PANTHER" id="PTHR47964:SF1">
    <property type="entry name" value="ATP-DEPENDENT DNA HELICASE HOMOLOG RECG, CHLOROPLASTIC"/>
    <property type="match status" value="1"/>
</dbReference>
<dbReference type="PROSITE" id="PS51192">
    <property type="entry name" value="HELICASE_ATP_BIND_1"/>
    <property type="match status" value="1"/>
</dbReference>
<sequence>MNDTSSALQLPPAPAAGQRVLLGGMHGSAAALVIAQVALAWQRPLLVIARSAIELRQLETELRFFGAGSEDLPILAFPDREILPYDLFSPPADLTAQRLAALYAMPGMQRGIILTVLSAAAQVLPPRSFLDQRAFVLAKGDVLKPEAFRLRLVNAGYRQVSQVSEAGEIAWRGGILDIFPPGSSAPYRVDLFDDEVDSIRRFDPETQISSGSVERVELLPAREVPHDEAGIQQFRGAFRAAFAGDPQRCTIYRDVSNGIIPAGIESYLPLFFEETATLFDYLPDNSSVVLHDDWHQHYEGLWAEWQRRFEDRQHDKLRPVLAPGSLTLPMKRFFDCVEKRSRLALAEQQESLLGEPDRRLPFASPPELGVTHGQDPLGHLIAWLDSLPETARVLIAAESRGRREALQESLRVRLHAARPAENWQDFVHSEARLALTTAPLERGLLQLDPGHGKAELAIVSEAQLFGNRVFAQRRQRSQQKRNLDTVIRDLGELSVDDPVVHEDYGIGRFKGLAMPFADRGDANEYVMLQYAEQDILYLPIAALDRLSRYIGNASETPPLSKLGNDNWSKAKARARAKAIDAAAELLDIHARRAARQGQVFPGADDAYWDFVSGFPFEETPDQQAAIDAVISDMVSPNPMDRLIVGDVGFGKTEVALRAAFIAVNGGAQVALLVPTTLLAQQHFENFRDRFADSGVRVELLSRFRSAKEQKAVLEDLARGTVDIVIGTHRLLQKDVKFKQLGLLILDEEHRFGVRQKERVKELRAEVDILTLTATPIPRTLSMSLAGLRDLSIISTPPERRLPVKTAVTVWDDTLVREAVLREIHRGGQVYFLHNEVQSIERMAKTLGILVPEASVRIAHGQMSENELESVMLDFYHQRFNVLMSTTIIESGIDNPHANTILINRADKLGLAQLHQLRGRVGRSHQRAYAYLITPEPAAISADAKKRLEAIQSLEELGIGFALASQDLEIRGAGEILGEEQSGRIDEVGFALYSELLNEAVEAIRAGRDPHTLSDSKGSGPEVNLNIPALIPADYLPDINLRLQMYKRIAQARDMDTLHELRVEMIDRFGLLPEPVKSLFCQAEIKLECMALGVQKLDAGPAGGRIQFLPQPKVKPETVIRLIQSKSSVFRLEGQDKLRITQALPDGLARCEAIQRHLDQLKD</sequence>
<dbReference type="InterPro" id="IPR047112">
    <property type="entry name" value="RecG/Mfd"/>
</dbReference>
<comment type="similarity">
    <text evidence="9">In the C-terminal section; belongs to the helicase family. RecG subfamily.</text>
</comment>
<dbReference type="RefSeq" id="WP_341371676.1">
    <property type="nucleotide sequence ID" value="NZ_JBBPCO010000013.1"/>
</dbReference>
<dbReference type="SMART" id="SM00487">
    <property type="entry name" value="DEXDc"/>
    <property type="match status" value="1"/>
</dbReference>
<keyword evidence="13" id="KW-1185">Reference proteome</keyword>
<dbReference type="Pfam" id="PF03461">
    <property type="entry name" value="TRCF"/>
    <property type="match status" value="1"/>
</dbReference>
<comment type="function">
    <text evidence="9">Couples transcription and DNA repair by recognizing RNA polymerase (RNAP) stalled at DNA lesions. Mediates ATP-dependent release of RNAP and its truncated transcript from the DNA, and recruitment of nucleotide excision repair machinery to the damaged site.</text>
</comment>
<dbReference type="Gene3D" id="3.90.1150.50">
    <property type="entry name" value="Transcription-repair-coupling factor, D7 domain"/>
    <property type="match status" value="1"/>
</dbReference>
<dbReference type="Gene3D" id="2.40.10.170">
    <property type="match status" value="1"/>
</dbReference>
<evidence type="ECO:0000259" key="11">
    <source>
        <dbReference type="PROSITE" id="PS51194"/>
    </source>
</evidence>
<dbReference type="Pfam" id="PF00270">
    <property type="entry name" value="DEAD"/>
    <property type="match status" value="1"/>
</dbReference>
<dbReference type="PROSITE" id="PS51194">
    <property type="entry name" value="HELICASE_CTER"/>
    <property type="match status" value="1"/>
</dbReference>
<keyword evidence="8 9" id="KW-0234">DNA repair</keyword>
<dbReference type="InterPro" id="IPR048635">
    <property type="entry name" value="MFD_D3"/>
</dbReference>
<keyword evidence="6 9" id="KW-0067">ATP-binding</keyword>
<evidence type="ECO:0000256" key="8">
    <source>
        <dbReference type="ARBA" id="ARBA00023204"/>
    </source>
</evidence>
<feature type="domain" description="Helicase C-terminal" evidence="11">
    <location>
        <begin position="815"/>
        <end position="970"/>
    </location>
</feature>
<dbReference type="Gene3D" id="3.30.2060.10">
    <property type="entry name" value="Penicillin-binding protein 1b domain"/>
    <property type="match status" value="1"/>
</dbReference>
<dbReference type="Gene3D" id="3.40.50.300">
    <property type="entry name" value="P-loop containing nucleotide triphosphate hydrolases"/>
    <property type="match status" value="2"/>
</dbReference>
<dbReference type="SUPFAM" id="SSF143517">
    <property type="entry name" value="TRCF domain-like"/>
    <property type="match status" value="1"/>
</dbReference>
<dbReference type="EMBL" id="JBBPCO010000013">
    <property type="protein sequence ID" value="MEK8090623.1"/>
    <property type="molecule type" value="Genomic_DNA"/>
</dbReference>
<evidence type="ECO:0000256" key="3">
    <source>
        <dbReference type="ARBA" id="ARBA00022763"/>
    </source>
</evidence>
<dbReference type="SMART" id="SM00490">
    <property type="entry name" value="HELICc"/>
    <property type="match status" value="1"/>
</dbReference>
<keyword evidence="3 9" id="KW-0227">DNA damage</keyword>
<evidence type="ECO:0000256" key="5">
    <source>
        <dbReference type="ARBA" id="ARBA00022806"/>
    </source>
</evidence>
<dbReference type="SMART" id="SM00982">
    <property type="entry name" value="TRCF"/>
    <property type="match status" value="1"/>
</dbReference>
<comment type="caution">
    <text evidence="12">The sequence shown here is derived from an EMBL/GenBank/DDBJ whole genome shotgun (WGS) entry which is preliminary data.</text>
</comment>
<comment type="subcellular location">
    <subcellularLocation>
        <location evidence="9">Cytoplasm</location>
    </subcellularLocation>
</comment>
<dbReference type="InterPro" id="IPR036101">
    <property type="entry name" value="CarD-like/TRCF_RID_sf"/>
</dbReference>
<dbReference type="Proteomes" id="UP001446205">
    <property type="component" value="Unassembled WGS sequence"/>
</dbReference>
<evidence type="ECO:0000313" key="13">
    <source>
        <dbReference type="Proteomes" id="UP001446205"/>
    </source>
</evidence>
<organism evidence="12 13">
    <name type="scientific">Thermithiobacillus plumbiphilus</name>
    <dbReference type="NCBI Taxonomy" id="1729899"/>
    <lineage>
        <taxon>Bacteria</taxon>
        <taxon>Pseudomonadati</taxon>
        <taxon>Pseudomonadota</taxon>
        <taxon>Acidithiobacillia</taxon>
        <taxon>Acidithiobacillales</taxon>
        <taxon>Thermithiobacillaceae</taxon>
        <taxon>Thermithiobacillus</taxon>
    </lineage>
</organism>
<dbReference type="PANTHER" id="PTHR47964">
    <property type="entry name" value="ATP-DEPENDENT DNA HELICASE HOMOLOG RECG, CHLOROPLASTIC"/>
    <property type="match status" value="1"/>
</dbReference>
<proteinExistence type="inferred from homology"/>
<gene>
    <name evidence="9 12" type="primary">mfd</name>
    <name evidence="12" type="ORF">WOB96_12750</name>
</gene>
<dbReference type="Pfam" id="PF21132">
    <property type="entry name" value="MFD_D3"/>
    <property type="match status" value="1"/>
</dbReference>
<reference evidence="12 13" key="1">
    <citation type="submission" date="2024-04" db="EMBL/GenBank/DDBJ databases">
        <authorList>
            <person name="Abashina T."/>
            <person name="Shaikin A."/>
        </authorList>
    </citation>
    <scope>NUCLEOTIDE SEQUENCE [LARGE SCALE GENOMIC DNA]</scope>
    <source>
        <strain evidence="12 13">AAFK</strain>
    </source>
</reference>
<keyword evidence="2 9" id="KW-0547">Nucleotide-binding</keyword>
<protein>
    <recommendedName>
        <fullName evidence="9">Transcription-repair-coupling factor</fullName>
        <shortName evidence="9">TRCF</shortName>
        <ecNumber evidence="9">3.6.4.-</ecNumber>
    </recommendedName>
</protein>
<keyword evidence="5" id="KW-0347">Helicase</keyword>
<dbReference type="Gene3D" id="3.40.50.11140">
    <property type="match status" value="1"/>
</dbReference>
<dbReference type="InterPro" id="IPR003711">
    <property type="entry name" value="CarD-like/TRCF_RID"/>
</dbReference>
<name>A0ABU9DAS2_9PROT</name>
<dbReference type="HAMAP" id="MF_00969">
    <property type="entry name" value="TRCF"/>
    <property type="match status" value="1"/>
</dbReference>
<evidence type="ECO:0000313" key="12">
    <source>
        <dbReference type="EMBL" id="MEK8090623.1"/>
    </source>
</evidence>
<evidence type="ECO:0000256" key="1">
    <source>
        <dbReference type="ARBA" id="ARBA00022490"/>
    </source>
</evidence>
<dbReference type="Gene3D" id="3.40.50.11180">
    <property type="match status" value="1"/>
</dbReference>
<dbReference type="InterPro" id="IPR027417">
    <property type="entry name" value="P-loop_NTPase"/>
</dbReference>
<dbReference type="InterPro" id="IPR001650">
    <property type="entry name" value="Helicase_C-like"/>
</dbReference>